<dbReference type="InterPro" id="IPR000436">
    <property type="entry name" value="Sushi_SCR_CCP_dom"/>
</dbReference>
<evidence type="ECO:0000256" key="4">
    <source>
        <dbReference type="ARBA" id="ARBA00022737"/>
    </source>
</evidence>
<dbReference type="STRING" id="6832.A0A553P6T8"/>
<dbReference type="SMART" id="SM00186">
    <property type="entry name" value="FBG"/>
    <property type="match status" value="1"/>
</dbReference>
<evidence type="ECO:0008006" key="15">
    <source>
        <dbReference type="Google" id="ProtNLM"/>
    </source>
</evidence>
<dbReference type="InterPro" id="IPR036322">
    <property type="entry name" value="WD40_repeat_dom_sf"/>
</dbReference>
<feature type="region of interest" description="Disordered" evidence="10">
    <location>
        <begin position="1"/>
        <end position="72"/>
    </location>
</feature>
<dbReference type="Gene3D" id="2.10.70.10">
    <property type="entry name" value="Complement Module, domain 1"/>
    <property type="match status" value="1"/>
</dbReference>
<dbReference type="EMBL" id="VCGU01000007">
    <property type="protein sequence ID" value="TRY73399.1"/>
    <property type="molecule type" value="Genomic_DNA"/>
</dbReference>
<feature type="compositionally biased region" description="Polar residues" evidence="10">
    <location>
        <begin position="29"/>
        <end position="40"/>
    </location>
</feature>
<feature type="domain" description="Sushi" evidence="11">
    <location>
        <begin position="650"/>
        <end position="719"/>
    </location>
</feature>
<organism evidence="13 14">
    <name type="scientific">Tigriopus californicus</name>
    <name type="common">Marine copepod</name>
    <dbReference type="NCBI Taxonomy" id="6832"/>
    <lineage>
        <taxon>Eukaryota</taxon>
        <taxon>Metazoa</taxon>
        <taxon>Ecdysozoa</taxon>
        <taxon>Arthropoda</taxon>
        <taxon>Crustacea</taxon>
        <taxon>Multicrustacea</taxon>
        <taxon>Hexanauplia</taxon>
        <taxon>Copepoda</taxon>
        <taxon>Harpacticoida</taxon>
        <taxon>Harpacticidae</taxon>
        <taxon>Tigriopus</taxon>
    </lineage>
</organism>
<dbReference type="InterPro" id="IPR001680">
    <property type="entry name" value="WD40_rpt"/>
</dbReference>
<sequence length="1677" mass="187094">MTSTLKDYPHFFISTEPGAGAPDPVLDPNITQTASAGEASNESEDDDQIGTEEKGVSSSPSVQPPSKKVKLSEFSEHAEKHLEKFLFGAGITKPIVPKVEDALIPEDKFGKALQGQTDPAVPVRKPAWEDKADQTTVKEVASTYAQAHGKHGSKDTSTDNYSNFIRKKFLSIVGTPKWADLSVKRDHDDEDSDDEFFRETTDMLEKGHQESIAKGRLESRKLKDLNMTDYSQGSVITATEFHPKCTVSLVAGQNGTATLFQVDGKRNPKMQSVNFKDFPIKTAHFSADGSEFIVGSQHFGHFYTYNMEKGVTSKIQIQKNLEQFNMQKFEVSPAGDLLAFQGRFGSIHFLHARCKTRAFSLKMNDDVKAMAFSPDGKQLYSHGGSGEVYIWDIGARDCVHRFYDDGCIEGTALAVSPDSRFLATGSTSGVVNVYSKDKLHLSRPKPDKILLNLTTSINEVRFNPTSEILAARSMFKENGVKLLHVPSMTTFENFPSWNFNFKRPNSFGFSLNGGYFSIGNNHGAANLYRYTCDRGYAFSSNGESTMDIVCSGGSWTSLGTCEVSACLAEGLPYYVSSHNLELYDESDNPVPLYETTYTRDHEIGTKLSYKCKASTYPESDRDLDLSINVTCLNTGEYDLPETLEQCLSNVNCTSPPEAVDNMIANTSEVYNFQDTIGYSCAAGFTLIKISTQTQRGKVVFTCQWTTNWSSSLEDYECMVSHCLGADLPILETSHNLDLFYPTSTRIESPVTVYNVLVPIGENVSYKCAENTFPIDDFEGNVEIQAECLDQGFFSLLTPVEACVATKYCNTIPPGFCGYPPEIQDLSFDDPYSFEEFPLVLGQVVIYPCKDIGSVLNIDPLRTHIEATCNSSQSYVFEFDPLPTCISNIKCPHITLANGQIQRQTSREFVLSKEEKWNANALSVFQDAPSLHGPLLAIDDILVTNTSGTFVGLYTSQRGDHYSRLRIDLPSTMVISKVVVYFGREECCLFQQNLEVRVSTTSDLGSDQDLNQENSTLCGNLTANTNDNLNAAVIRCTEPTWGNHIFVQSLVQSEEQHFVINEVLVYRLNSSDSEPDLQDCEALFQLGATTPGVYTIFPRESVPNGLKVYCENGWTNVLRRGQFGNDMDYFAQNMSYYVAGFGSPKREFWIGLEYLHRMTQAQDFQLRVEMTNAVGEVRRAYYDQFLVGSGPDYELTVGGFSTEEGREIEDHLAAMNGLKFSAKDRDSDTLDATHCAEQHQTAGWLSCPFGQELELESGARFNNLTSVETGTIPEELIISGAFSNFSSITVQYQAIQGVDLCFFNISCHNSPTLKANTADGSYDLESFAHSGGSVVKLDCGLARQFLLENRSWQAHQSYECGMDGHWKTNPTSMSPCPNHVNIHPIWDGNPIPFFANVSYVCSSSGLFFQEDRDHQSFQIQCLEGGQFDVPKPWPACVRTTYCGAPLPKPIGGTREWNGDQTFETEIEYTCGPFGQFRDPVTNSTYEEIRVTCQWDTTWSVQQLDRCVSHSRFTPLEEETVLATQQFGESDVFVAEGILSIDLMSQDHLPSFFITDINDTVVAMFSLDPYQSILIVQSDHLPGTLVQMFTSLSVGERFKLVVGFNRNRNKMNIKLNYEQLDDFELPNNVGEINFKSAYHVANRTTRFIGFGHADHHHFIDAGKYWEWNIAGKKRYLANG</sequence>
<keyword evidence="9" id="KW-0768">Sushi</keyword>
<dbReference type="InterPro" id="IPR002181">
    <property type="entry name" value="Fibrinogen_a/b/g_C_dom"/>
</dbReference>
<comment type="caution">
    <text evidence="13">The sequence shown here is derived from an EMBL/GenBank/DDBJ whole genome shotgun (WGS) entry which is preliminary data.</text>
</comment>
<feature type="repeat" description="WD" evidence="8">
    <location>
        <begin position="360"/>
        <end position="401"/>
    </location>
</feature>
<evidence type="ECO:0000256" key="9">
    <source>
        <dbReference type="PROSITE-ProRule" id="PRU00302"/>
    </source>
</evidence>
<dbReference type="PANTHER" id="PTHR18359">
    <property type="entry name" value="WD-REPEAT PROTEIN-RELATED"/>
    <property type="match status" value="1"/>
</dbReference>
<keyword evidence="14" id="KW-1185">Reference proteome</keyword>
<dbReference type="InterPro" id="IPR008979">
    <property type="entry name" value="Galactose-bd-like_sf"/>
</dbReference>
<dbReference type="SMART" id="SM00320">
    <property type="entry name" value="WD40"/>
    <property type="match status" value="2"/>
</dbReference>
<keyword evidence="2" id="KW-0698">rRNA processing</keyword>
<keyword evidence="6" id="KW-0539">Nucleus</keyword>
<evidence type="ECO:0000259" key="11">
    <source>
        <dbReference type="PROSITE" id="PS50923"/>
    </source>
</evidence>
<accession>A0A553P6T8</accession>
<evidence type="ECO:0000256" key="10">
    <source>
        <dbReference type="SAM" id="MobiDB-lite"/>
    </source>
</evidence>
<proteinExistence type="inferred from homology"/>
<comment type="similarity">
    <text evidence="7">Belongs to the WD repeat UTP18 family.</text>
</comment>
<feature type="compositionally biased region" description="Low complexity" evidence="10">
    <location>
        <begin position="56"/>
        <end position="66"/>
    </location>
</feature>
<dbReference type="SUPFAM" id="SSF50978">
    <property type="entry name" value="WD40 repeat-like"/>
    <property type="match status" value="1"/>
</dbReference>
<keyword evidence="3 8" id="KW-0853">WD repeat</keyword>
<feature type="domain" description="Fibrinogen C-terminal" evidence="12">
    <location>
        <begin position="1070"/>
        <end position="1246"/>
    </location>
</feature>
<dbReference type="InterPro" id="IPR045161">
    <property type="entry name" value="Utp18"/>
</dbReference>
<dbReference type="InterPro" id="IPR014716">
    <property type="entry name" value="Fibrinogen_a/b/g_C_1"/>
</dbReference>
<dbReference type="PANTHER" id="PTHR18359:SF0">
    <property type="entry name" value="U3 SMALL NUCLEOLAR RNA-ASSOCIATED PROTEIN 18 HOMOLOG"/>
    <property type="match status" value="1"/>
</dbReference>
<dbReference type="CDD" id="cd00033">
    <property type="entry name" value="CCP"/>
    <property type="match status" value="1"/>
</dbReference>
<evidence type="ECO:0000256" key="8">
    <source>
        <dbReference type="PROSITE-ProRule" id="PRU00221"/>
    </source>
</evidence>
<comment type="caution">
    <text evidence="9">Lacks conserved residue(s) required for the propagation of feature annotation.</text>
</comment>
<dbReference type="Pfam" id="PF00084">
    <property type="entry name" value="Sushi"/>
    <property type="match status" value="1"/>
</dbReference>
<dbReference type="PROSITE" id="PS50923">
    <property type="entry name" value="SUSHI"/>
    <property type="match status" value="1"/>
</dbReference>
<dbReference type="GO" id="GO:0006364">
    <property type="term" value="P:rRNA processing"/>
    <property type="evidence" value="ECO:0007669"/>
    <property type="project" value="UniProtKB-KW"/>
</dbReference>
<dbReference type="Proteomes" id="UP000318571">
    <property type="component" value="Chromosome 3"/>
</dbReference>
<dbReference type="SUPFAM" id="SSF56496">
    <property type="entry name" value="Fibrinogen C-terminal domain-like"/>
    <property type="match status" value="1"/>
</dbReference>
<evidence type="ECO:0000256" key="6">
    <source>
        <dbReference type="ARBA" id="ARBA00023242"/>
    </source>
</evidence>
<dbReference type="GO" id="GO:0032040">
    <property type="term" value="C:small-subunit processome"/>
    <property type="evidence" value="ECO:0007669"/>
    <property type="project" value="TreeGrafter"/>
</dbReference>
<dbReference type="PROSITE" id="PS51406">
    <property type="entry name" value="FIBRINOGEN_C_2"/>
    <property type="match status" value="1"/>
</dbReference>
<dbReference type="Pfam" id="PF00147">
    <property type="entry name" value="Fibrinogen_C"/>
    <property type="match status" value="1"/>
</dbReference>
<evidence type="ECO:0000256" key="7">
    <source>
        <dbReference type="ARBA" id="ARBA00025767"/>
    </source>
</evidence>
<evidence type="ECO:0000313" key="14">
    <source>
        <dbReference type="Proteomes" id="UP000318571"/>
    </source>
</evidence>
<keyword evidence="4" id="KW-0677">Repeat</keyword>
<keyword evidence="5" id="KW-1015">Disulfide bond</keyword>
<evidence type="ECO:0000256" key="1">
    <source>
        <dbReference type="ARBA" id="ARBA00004604"/>
    </source>
</evidence>
<name>A0A553P6T8_TIGCA</name>
<comment type="subcellular location">
    <subcellularLocation>
        <location evidence="1">Nucleus</location>
        <location evidence="1">Nucleolus</location>
    </subcellularLocation>
</comment>
<evidence type="ECO:0000256" key="2">
    <source>
        <dbReference type="ARBA" id="ARBA00022552"/>
    </source>
</evidence>
<dbReference type="Gene3D" id="3.90.215.10">
    <property type="entry name" value="Gamma Fibrinogen, chain A, domain 1"/>
    <property type="match status" value="1"/>
</dbReference>
<evidence type="ECO:0000256" key="5">
    <source>
        <dbReference type="ARBA" id="ARBA00023157"/>
    </source>
</evidence>
<dbReference type="SUPFAM" id="SSF57535">
    <property type="entry name" value="Complement control module/SCR domain"/>
    <property type="match status" value="1"/>
</dbReference>
<dbReference type="SMART" id="SM00032">
    <property type="entry name" value="CCP"/>
    <property type="match status" value="4"/>
</dbReference>
<dbReference type="PROSITE" id="PS50082">
    <property type="entry name" value="WD_REPEATS_2"/>
    <property type="match status" value="1"/>
</dbReference>
<dbReference type="GO" id="GO:0034388">
    <property type="term" value="C:Pwp2p-containing subcomplex of 90S preribosome"/>
    <property type="evidence" value="ECO:0007669"/>
    <property type="project" value="TreeGrafter"/>
</dbReference>
<dbReference type="SUPFAM" id="SSF49785">
    <property type="entry name" value="Galactose-binding domain-like"/>
    <property type="match status" value="1"/>
</dbReference>
<dbReference type="Pfam" id="PF00400">
    <property type="entry name" value="WD40"/>
    <property type="match status" value="2"/>
</dbReference>
<dbReference type="Gene3D" id="2.130.10.10">
    <property type="entry name" value="YVTN repeat-like/Quinoprotein amine dehydrogenase"/>
    <property type="match status" value="1"/>
</dbReference>
<dbReference type="InterPro" id="IPR036056">
    <property type="entry name" value="Fibrinogen-like_C"/>
</dbReference>
<gene>
    <name evidence="13" type="ORF">TCAL_06975</name>
</gene>
<reference evidence="13 14" key="1">
    <citation type="journal article" date="2018" name="Nat. Ecol. Evol.">
        <title>Genomic signatures of mitonuclear coevolution across populations of Tigriopus californicus.</title>
        <authorList>
            <person name="Barreto F.S."/>
            <person name="Watson E.T."/>
            <person name="Lima T.G."/>
            <person name="Willett C.S."/>
            <person name="Edmands S."/>
            <person name="Li W."/>
            <person name="Burton R.S."/>
        </authorList>
    </citation>
    <scope>NUCLEOTIDE SEQUENCE [LARGE SCALE GENOMIC DNA]</scope>
    <source>
        <strain evidence="13 14">San Diego</strain>
    </source>
</reference>
<evidence type="ECO:0000256" key="3">
    <source>
        <dbReference type="ARBA" id="ARBA00022574"/>
    </source>
</evidence>
<evidence type="ECO:0000259" key="12">
    <source>
        <dbReference type="PROSITE" id="PS51406"/>
    </source>
</evidence>
<evidence type="ECO:0000313" key="13">
    <source>
        <dbReference type="EMBL" id="TRY73399.1"/>
    </source>
</evidence>
<protein>
    <recommendedName>
        <fullName evidence="15">Sushi domain-containing protein</fullName>
    </recommendedName>
</protein>
<feature type="compositionally biased region" description="Acidic residues" evidence="10">
    <location>
        <begin position="41"/>
        <end position="50"/>
    </location>
</feature>
<dbReference type="InterPro" id="IPR015943">
    <property type="entry name" value="WD40/YVTN_repeat-like_dom_sf"/>
</dbReference>
<dbReference type="InterPro" id="IPR035976">
    <property type="entry name" value="Sushi/SCR/CCP_sf"/>
</dbReference>
<dbReference type="Gene3D" id="2.60.120.260">
    <property type="entry name" value="Galactose-binding domain-like"/>
    <property type="match status" value="1"/>
</dbReference>